<evidence type="ECO:0000256" key="5">
    <source>
        <dbReference type="ARBA" id="ARBA00022989"/>
    </source>
</evidence>
<evidence type="ECO:0000256" key="10">
    <source>
        <dbReference type="SAM" id="Phobius"/>
    </source>
</evidence>
<evidence type="ECO:0000256" key="8">
    <source>
        <dbReference type="ARBA" id="ARBA00039168"/>
    </source>
</evidence>
<dbReference type="PANTHER" id="PTHR30561">
    <property type="entry name" value="SMR FAMILY PROTON-DEPENDENT DRUG EFFLUX TRANSPORTER SUGE"/>
    <property type="match status" value="1"/>
</dbReference>
<dbReference type="Proteomes" id="UP001273531">
    <property type="component" value="Unassembled WGS sequence"/>
</dbReference>
<feature type="transmembrane region" description="Helical" evidence="10">
    <location>
        <begin position="33"/>
        <end position="50"/>
    </location>
</feature>
<evidence type="ECO:0000256" key="4">
    <source>
        <dbReference type="ARBA" id="ARBA00022692"/>
    </source>
</evidence>
<keyword evidence="3" id="KW-1003">Cell membrane</keyword>
<protein>
    <recommendedName>
        <fullName evidence="8">Guanidinium exporter</fullName>
    </recommendedName>
</protein>
<comment type="caution">
    <text evidence="11">The sequence shown here is derived from an EMBL/GenBank/DDBJ whole genome shotgun (WGS) entry which is preliminary data.</text>
</comment>
<dbReference type="NCBIfam" id="NF008512">
    <property type="entry name" value="PRK11431.1"/>
    <property type="match status" value="1"/>
</dbReference>
<dbReference type="SUPFAM" id="SSF103481">
    <property type="entry name" value="Multidrug resistance efflux transporter EmrE"/>
    <property type="match status" value="1"/>
</dbReference>
<keyword evidence="6 10" id="KW-0472">Membrane</keyword>
<proteinExistence type="inferred from homology"/>
<keyword evidence="12" id="KW-1185">Reference proteome</keyword>
<gene>
    <name evidence="11" type="primary">sugE</name>
    <name evidence="11" type="ORF">RZN05_05750</name>
</gene>
<dbReference type="PANTHER" id="PTHR30561:SF0">
    <property type="entry name" value="GUANIDINIUM EXPORTER"/>
    <property type="match status" value="1"/>
</dbReference>
<dbReference type="Gene3D" id="1.10.3730.20">
    <property type="match status" value="1"/>
</dbReference>
<comment type="subcellular location">
    <subcellularLocation>
        <location evidence="1 9">Cell membrane</location>
        <topology evidence="1 9">Multi-pass membrane protein</topology>
    </subcellularLocation>
</comment>
<evidence type="ECO:0000256" key="6">
    <source>
        <dbReference type="ARBA" id="ARBA00023136"/>
    </source>
</evidence>
<organism evidence="11 12">
    <name type="scientific">Sphingomonas agrestis</name>
    <dbReference type="NCBI Taxonomy" id="3080540"/>
    <lineage>
        <taxon>Bacteria</taxon>
        <taxon>Pseudomonadati</taxon>
        <taxon>Pseudomonadota</taxon>
        <taxon>Alphaproteobacteria</taxon>
        <taxon>Sphingomonadales</taxon>
        <taxon>Sphingomonadaceae</taxon>
        <taxon>Sphingomonas</taxon>
    </lineage>
</organism>
<keyword evidence="5 10" id="KW-1133">Transmembrane helix</keyword>
<accession>A0ABU3Y501</accession>
<dbReference type="RefSeq" id="WP_317225661.1">
    <property type="nucleotide sequence ID" value="NZ_JAWJEJ010000001.1"/>
</dbReference>
<evidence type="ECO:0000256" key="3">
    <source>
        <dbReference type="ARBA" id="ARBA00022475"/>
    </source>
</evidence>
<feature type="transmembrane region" description="Helical" evidence="10">
    <location>
        <begin position="85"/>
        <end position="103"/>
    </location>
</feature>
<evidence type="ECO:0000313" key="11">
    <source>
        <dbReference type="EMBL" id="MDV3456480.1"/>
    </source>
</evidence>
<evidence type="ECO:0000313" key="12">
    <source>
        <dbReference type="Proteomes" id="UP001273531"/>
    </source>
</evidence>
<dbReference type="InterPro" id="IPR045324">
    <property type="entry name" value="Small_multidrug_res"/>
</dbReference>
<keyword evidence="2" id="KW-0813">Transport</keyword>
<name>A0ABU3Y501_9SPHN</name>
<reference evidence="11 12" key="1">
    <citation type="submission" date="2023-10" db="EMBL/GenBank/DDBJ databases">
        <title>Sphingomonas sp. HF-S4 16S ribosomal RNA gene Genome sequencing and assembly.</title>
        <authorList>
            <person name="Lee H."/>
        </authorList>
    </citation>
    <scope>NUCLEOTIDE SEQUENCE [LARGE SCALE GENOMIC DNA]</scope>
    <source>
        <strain evidence="11 12">HF-S4</strain>
    </source>
</reference>
<evidence type="ECO:0000256" key="2">
    <source>
        <dbReference type="ARBA" id="ARBA00022448"/>
    </source>
</evidence>
<evidence type="ECO:0000256" key="9">
    <source>
        <dbReference type="RuleBase" id="RU003942"/>
    </source>
</evidence>
<dbReference type="EMBL" id="JAWJEJ010000001">
    <property type="protein sequence ID" value="MDV3456480.1"/>
    <property type="molecule type" value="Genomic_DNA"/>
</dbReference>
<dbReference type="InterPro" id="IPR000390">
    <property type="entry name" value="Small_drug/metabolite_transptr"/>
</dbReference>
<sequence>MAWIALFFAGLLEVVWAYFMKLSDGFTRPGPAIATFVFMFLSFGLLAWAMRQLPLGTSYMIWTGIGAVGAFIVGVVLLGESASPMRLAAAALIVAGISLMKLATP</sequence>
<feature type="transmembrane region" description="Helical" evidence="10">
    <location>
        <begin position="59"/>
        <end position="79"/>
    </location>
</feature>
<comment type="similarity">
    <text evidence="7">Belongs to the drug/metabolite transporter (DMT) superfamily. Small multidrug resistance (SMR) (TC 2.A.7.1) family. Gdx/SugE subfamily.</text>
</comment>
<dbReference type="InterPro" id="IPR037185">
    <property type="entry name" value="EmrE-like"/>
</dbReference>
<dbReference type="Pfam" id="PF00893">
    <property type="entry name" value="Multi_Drug_Res"/>
    <property type="match status" value="1"/>
</dbReference>
<evidence type="ECO:0000256" key="1">
    <source>
        <dbReference type="ARBA" id="ARBA00004651"/>
    </source>
</evidence>
<evidence type="ECO:0000256" key="7">
    <source>
        <dbReference type="ARBA" id="ARBA00038151"/>
    </source>
</evidence>
<keyword evidence="4 9" id="KW-0812">Transmembrane</keyword>